<dbReference type="RefSeq" id="WP_144813808.1">
    <property type="nucleotide sequence ID" value="NZ_VLKP01000005.1"/>
</dbReference>
<dbReference type="EMBL" id="VLKP01000005">
    <property type="protein sequence ID" value="TWI11545.1"/>
    <property type="molecule type" value="Genomic_DNA"/>
</dbReference>
<sequence length="186" mass="19523">MTFKPILLSLPIAAALLVAAPANAADYVQASGALSFASQYQGEVFTGQFPGFRSTLSFDPATPKAAKLDVLIPLAGTTTKNSDRDTTLQSSDFFSVAKFAQARYTANGFRSLGGNKYAADGTLTLRGVSRPVTLTFTWTPGAKPVLAGKATVKRLDFGVGGGDWADTELIPNEVAVSTRVTFAPKP</sequence>
<evidence type="ECO:0000259" key="2">
    <source>
        <dbReference type="SMART" id="SM00867"/>
    </source>
</evidence>
<organism evidence="3 4">
    <name type="scientific">Aerolutibacter ruishenii</name>
    <dbReference type="NCBI Taxonomy" id="686800"/>
    <lineage>
        <taxon>Bacteria</taxon>
        <taxon>Pseudomonadati</taxon>
        <taxon>Pseudomonadota</taxon>
        <taxon>Gammaproteobacteria</taxon>
        <taxon>Lysobacterales</taxon>
        <taxon>Lysobacteraceae</taxon>
        <taxon>Aerolutibacter</taxon>
    </lineage>
</organism>
<keyword evidence="1" id="KW-0732">Signal</keyword>
<evidence type="ECO:0000313" key="4">
    <source>
        <dbReference type="Proteomes" id="UP000316471"/>
    </source>
</evidence>
<dbReference type="Pfam" id="PF04264">
    <property type="entry name" value="YceI"/>
    <property type="match status" value="1"/>
</dbReference>
<dbReference type="InterPro" id="IPR007372">
    <property type="entry name" value="Lipid/polyisoprenoid-bd_YceI"/>
</dbReference>
<feature type="chain" id="PRO_5021768566" evidence="1">
    <location>
        <begin position="25"/>
        <end position="186"/>
    </location>
</feature>
<feature type="domain" description="Lipid/polyisoprenoid-binding YceI-like" evidence="2">
    <location>
        <begin position="26"/>
        <end position="183"/>
    </location>
</feature>
<dbReference type="OrthoDB" id="1247465at2"/>
<dbReference type="PANTHER" id="PTHR34406">
    <property type="entry name" value="PROTEIN YCEI"/>
    <property type="match status" value="1"/>
</dbReference>
<accession>A0A562LV93</accession>
<dbReference type="SUPFAM" id="SSF101874">
    <property type="entry name" value="YceI-like"/>
    <property type="match status" value="1"/>
</dbReference>
<dbReference type="InterPro" id="IPR036761">
    <property type="entry name" value="TTHA0802/YceI-like_sf"/>
</dbReference>
<dbReference type="PANTHER" id="PTHR34406:SF1">
    <property type="entry name" value="PROTEIN YCEI"/>
    <property type="match status" value="1"/>
</dbReference>
<dbReference type="Proteomes" id="UP000316471">
    <property type="component" value="Unassembled WGS sequence"/>
</dbReference>
<comment type="caution">
    <text evidence="3">The sequence shown here is derived from an EMBL/GenBank/DDBJ whole genome shotgun (WGS) entry which is preliminary data.</text>
</comment>
<evidence type="ECO:0000313" key="3">
    <source>
        <dbReference type="EMBL" id="TWI11545.1"/>
    </source>
</evidence>
<proteinExistence type="predicted"/>
<dbReference type="SMART" id="SM00867">
    <property type="entry name" value="YceI"/>
    <property type="match status" value="1"/>
</dbReference>
<gene>
    <name evidence="3" type="ORF">IP93_01442</name>
</gene>
<keyword evidence="4" id="KW-1185">Reference proteome</keyword>
<reference evidence="3 4" key="1">
    <citation type="journal article" date="2015" name="Stand. Genomic Sci.">
        <title>Genomic Encyclopedia of Bacterial and Archaeal Type Strains, Phase III: the genomes of soil and plant-associated and newly described type strains.</title>
        <authorList>
            <person name="Whitman W.B."/>
            <person name="Woyke T."/>
            <person name="Klenk H.P."/>
            <person name="Zhou Y."/>
            <person name="Lilburn T.G."/>
            <person name="Beck B.J."/>
            <person name="De Vos P."/>
            <person name="Vandamme P."/>
            <person name="Eisen J.A."/>
            <person name="Garrity G."/>
            <person name="Hugenholtz P."/>
            <person name="Kyrpides N.C."/>
        </authorList>
    </citation>
    <scope>NUCLEOTIDE SEQUENCE [LARGE SCALE GENOMIC DNA]</scope>
    <source>
        <strain evidence="3 4">CGMCC 1.10136</strain>
    </source>
</reference>
<name>A0A562LV93_9GAMM</name>
<dbReference type="AlphaFoldDB" id="A0A562LV93"/>
<protein>
    <submittedName>
        <fullName evidence="3">Polyisoprenoid-binding protein YceI</fullName>
    </submittedName>
</protein>
<feature type="signal peptide" evidence="1">
    <location>
        <begin position="1"/>
        <end position="24"/>
    </location>
</feature>
<dbReference type="Gene3D" id="2.40.128.110">
    <property type="entry name" value="Lipid/polyisoprenoid-binding, YceI-like"/>
    <property type="match status" value="1"/>
</dbReference>
<evidence type="ECO:0000256" key="1">
    <source>
        <dbReference type="SAM" id="SignalP"/>
    </source>
</evidence>